<dbReference type="InterPro" id="IPR032259">
    <property type="entry name" value="HIBYL-CoA-H"/>
</dbReference>
<dbReference type="SUPFAM" id="SSF52096">
    <property type="entry name" value="ClpP/crotonase"/>
    <property type="match status" value="1"/>
</dbReference>
<dbReference type="PANTHER" id="PTHR43176">
    <property type="entry name" value="3-HYDROXYISOBUTYRYL-COA HYDROLASE-RELATED"/>
    <property type="match status" value="1"/>
</dbReference>
<evidence type="ECO:0000256" key="1">
    <source>
        <dbReference type="ARBA" id="ARBA00001709"/>
    </source>
</evidence>
<reference evidence="5 6" key="1">
    <citation type="submission" date="2018-10" db="EMBL/GenBank/DDBJ databases">
        <title>Genomic Encyclopedia of Type Strains, Phase IV (KMG-IV): sequencing the most valuable type-strain genomes for metagenomic binning, comparative biology and taxonomic classification.</title>
        <authorList>
            <person name="Goeker M."/>
        </authorList>
    </citation>
    <scope>NUCLEOTIDE SEQUENCE [LARGE SCALE GENOMIC DNA]</scope>
    <source>
        <strain evidence="5 6">DSM 25080</strain>
    </source>
</reference>
<dbReference type="Pfam" id="PF16113">
    <property type="entry name" value="ECH_2"/>
    <property type="match status" value="1"/>
</dbReference>
<dbReference type="GO" id="GO:0005829">
    <property type="term" value="C:cytosol"/>
    <property type="evidence" value="ECO:0007669"/>
    <property type="project" value="TreeGrafter"/>
</dbReference>
<dbReference type="CDD" id="cd06558">
    <property type="entry name" value="crotonase-like"/>
    <property type="match status" value="1"/>
</dbReference>
<dbReference type="GO" id="GO:0003860">
    <property type="term" value="F:3-hydroxyisobutyryl-CoA hydrolase activity"/>
    <property type="evidence" value="ECO:0007669"/>
    <property type="project" value="UniProtKB-EC"/>
</dbReference>
<dbReference type="InterPro" id="IPR029045">
    <property type="entry name" value="ClpP/crotonase-like_dom_sf"/>
</dbReference>
<sequence length="360" mass="39198">MSDSVMLTSRLTTADSHSIVELTLNAPKTLNALTEQMVAELHQALRSCEADDSVVAVIIKGAGERALCAGGDIKNLRELSLNGDQGRSFFAKEYALDYAIHSFSKPLVVWGNGIVMGGGLGLLAEAPFRVVTTTTRIAMPEITIGLYPDVGGSYFLSRAPGKLGLFMGLTGCSINGTDAVGVGLADYRLDDLQYSELTKAMAMLTWEQPRQQLTELLAQLASSASSLAPRLLAYREEIDSLCASNDLSEIDQALKSYQGIDFIESAAKKYRSGCPLTACLVWEQMHRAGEMSLADVFRMEWWMSVRCLQQADFAEGVRALVIDKDQSPNWQHADINEVSPSLIESFFTCNEAHPLALLGE</sequence>
<organism evidence="5 6">
    <name type="scientific">Umboniibacter marinipuniceus</name>
    <dbReference type="NCBI Taxonomy" id="569599"/>
    <lineage>
        <taxon>Bacteria</taxon>
        <taxon>Pseudomonadati</taxon>
        <taxon>Pseudomonadota</taxon>
        <taxon>Gammaproteobacteria</taxon>
        <taxon>Cellvibrionales</taxon>
        <taxon>Cellvibrionaceae</taxon>
        <taxon>Umboniibacter</taxon>
    </lineage>
</organism>
<dbReference type="EMBL" id="REFJ01000004">
    <property type="protein sequence ID" value="RMA79421.1"/>
    <property type="molecule type" value="Genomic_DNA"/>
</dbReference>
<dbReference type="GO" id="GO:0006574">
    <property type="term" value="P:L-valine catabolic process"/>
    <property type="evidence" value="ECO:0007669"/>
    <property type="project" value="TreeGrafter"/>
</dbReference>
<proteinExistence type="predicted"/>
<dbReference type="NCBIfam" id="NF004127">
    <property type="entry name" value="PRK05617.1"/>
    <property type="match status" value="1"/>
</dbReference>
<keyword evidence="6" id="KW-1185">Reference proteome</keyword>
<dbReference type="Gene3D" id="3.90.226.10">
    <property type="entry name" value="2-enoyl-CoA Hydratase, Chain A, domain 1"/>
    <property type="match status" value="1"/>
</dbReference>
<comment type="caution">
    <text evidence="5">The sequence shown here is derived from an EMBL/GenBank/DDBJ whole genome shotgun (WGS) entry which is preliminary data.</text>
</comment>
<evidence type="ECO:0000313" key="6">
    <source>
        <dbReference type="Proteomes" id="UP000267187"/>
    </source>
</evidence>
<protein>
    <recommendedName>
        <fullName evidence="2">3-hydroxyisobutyryl-CoA hydrolase</fullName>
        <ecNumber evidence="2">3.1.2.4</ecNumber>
    </recommendedName>
</protein>
<evidence type="ECO:0000313" key="5">
    <source>
        <dbReference type="EMBL" id="RMA79421.1"/>
    </source>
</evidence>
<dbReference type="PANTHER" id="PTHR43176:SF3">
    <property type="entry name" value="3-HYDROXYISOBUTYRYL-COA HYDROLASE, MITOCHONDRIAL"/>
    <property type="match status" value="1"/>
</dbReference>
<name>A0A3M0A2L1_9GAMM</name>
<evidence type="ECO:0000256" key="3">
    <source>
        <dbReference type="ARBA" id="ARBA00022801"/>
    </source>
</evidence>
<dbReference type="EC" id="3.1.2.4" evidence="2"/>
<dbReference type="RefSeq" id="WP_121877177.1">
    <property type="nucleotide sequence ID" value="NZ_REFJ01000004.1"/>
</dbReference>
<keyword evidence="3" id="KW-0378">Hydrolase</keyword>
<dbReference type="AlphaFoldDB" id="A0A3M0A2L1"/>
<dbReference type="Proteomes" id="UP000267187">
    <property type="component" value="Unassembled WGS sequence"/>
</dbReference>
<feature type="domain" description="Enoyl-CoA hydratase/isomerase" evidence="4">
    <location>
        <begin position="22"/>
        <end position="347"/>
    </location>
</feature>
<evidence type="ECO:0000259" key="4">
    <source>
        <dbReference type="Pfam" id="PF16113"/>
    </source>
</evidence>
<comment type="catalytic activity">
    <reaction evidence="1">
        <text>3-hydroxy-2-methylpropanoyl-CoA + H2O = 3-hydroxy-2-methylpropanoate + CoA + H(+)</text>
        <dbReference type="Rhea" id="RHEA:20888"/>
        <dbReference type="ChEBI" id="CHEBI:11805"/>
        <dbReference type="ChEBI" id="CHEBI:15377"/>
        <dbReference type="ChEBI" id="CHEBI:15378"/>
        <dbReference type="ChEBI" id="CHEBI:57287"/>
        <dbReference type="ChEBI" id="CHEBI:57340"/>
        <dbReference type="EC" id="3.1.2.4"/>
    </reaction>
</comment>
<evidence type="ECO:0000256" key="2">
    <source>
        <dbReference type="ARBA" id="ARBA00011915"/>
    </source>
</evidence>
<dbReference type="InterPro" id="IPR045004">
    <property type="entry name" value="ECH_dom"/>
</dbReference>
<dbReference type="OrthoDB" id="9790967at2"/>
<accession>A0A3M0A2L1</accession>
<gene>
    <name evidence="5" type="ORF">DFR27_1862</name>
</gene>